<accession>A0A1Y0T119</accession>
<protein>
    <submittedName>
        <fullName evidence="1">Uncharacterized protein</fullName>
    </submittedName>
</protein>
<organism evidence="1 2">
    <name type="scientific">Pseudomonas phage Noxifer</name>
    <dbReference type="NCBI Taxonomy" id="2006684"/>
    <lineage>
        <taxon>Viruses</taxon>
        <taxon>Duplodnaviria</taxon>
        <taxon>Heunggongvirae</taxon>
        <taxon>Uroviricota</taxon>
        <taxon>Caudoviricetes</taxon>
        <taxon>Chimalliviridae</taxon>
        <taxon>Noxifervirus</taxon>
        <taxon>Noxifervirus noxifer</taxon>
    </lineage>
</organism>
<proteinExistence type="predicted"/>
<dbReference type="EMBL" id="MF063068">
    <property type="protein sequence ID" value="ARV77479.1"/>
    <property type="molecule type" value="Genomic_DNA"/>
</dbReference>
<evidence type="ECO:0000313" key="1">
    <source>
        <dbReference type="EMBL" id="ARV77479.1"/>
    </source>
</evidence>
<reference evidence="1 2" key="1">
    <citation type="submission" date="2017-05" db="EMBL/GenBank/DDBJ databases">
        <authorList>
            <person name="Song R."/>
            <person name="Chenine A.L."/>
            <person name="Ruprecht R.M."/>
        </authorList>
    </citation>
    <scope>NUCLEOTIDE SEQUENCE [LARGE SCALE GENOMIC DNA]</scope>
</reference>
<gene>
    <name evidence="1" type="ORF">NOXIFER_314</name>
</gene>
<name>A0A1Y0T119_9CAUD</name>
<evidence type="ECO:0000313" key="2">
    <source>
        <dbReference type="Proteomes" id="UP000224829"/>
    </source>
</evidence>
<keyword evidence="2" id="KW-1185">Reference proteome</keyword>
<dbReference type="OrthoDB" id="16809at10239"/>
<dbReference type="Proteomes" id="UP000224829">
    <property type="component" value="Segment"/>
</dbReference>
<sequence>MTPAQLYHGSLYKQNELMPGFKRSGKLVQWDGIENNTYLYTTTEREEAFSLGLGSALEKVLDSRRYATYDNHIVVYFTSELPDIEKLRELEIYVYTIRFDPADGWVHNDNPLNNIKTEWLTQQTIKKNLLKCERVDVPAWLKGKNMLFTTRSVDTCPRSLVEGKGSWGGKTVKVSL</sequence>